<keyword evidence="1 2" id="KW-0472">Membrane</keyword>
<keyword evidence="1" id="KW-0131">Cell cycle</keyword>
<dbReference type="PIRSF" id="PIRSF003097">
    <property type="entry name" value="FtsX"/>
    <property type="match status" value="1"/>
</dbReference>
<keyword evidence="1" id="KW-0132">Cell division</keyword>
<keyword evidence="2" id="KW-0812">Transmembrane</keyword>
<dbReference type="PANTHER" id="PTHR47755">
    <property type="entry name" value="CELL DIVISION PROTEIN FTSX"/>
    <property type="match status" value="1"/>
</dbReference>
<keyword evidence="2" id="KW-1133">Transmembrane helix</keyword>
<dbReference type="GO" id="GO:0016020">
    <property type="term" value="C:membrane"/>
    <property type="evidence" value="ECO:0007669"/>
    <property type="project" value="InterPro"/>
</dbReference>
<keyword evidence="1" id="KW-1003">Cell membrane</keyword>
<dbReference type="InterPro" id="IPR040690">
    <property type="entry name" value="FtsX_ECD"/>
</dbReference>
<dbReference type="PANTHER" id="PTHR47755:SF1">
    <property type="entry name" value="CELL DIVISION PROTEIN FTSX"/>
    <property type="match status" value="1"/>
</dbReference>
<dbReference type="Proteomes" id="UP000321580">
    <property type="component" value="Unassembled WGS sequence"/>
</dbReference>
<dbReference type="Gene3D" id="3.30.70.3040">
    <property type="match status" value="1"/>
</dbReference>
<dbReference type="RefSeq" id="WP_147167797.1">
    <property type="nucleotide sequence ID" value="NZ_VOOR01000023.1"/>
</dbReference>
<dbReference type="InterPro" id="IPR004513">
    <property type="entry name" value="FtsX"/>
</dbReference>
<dbReference type="OrthoDB" id="9813411at2"/>
<accession>A0A5C6RK94</accession>
<sequence>MIFPNFVLWLQPSLLIIIIERMSDAAPPRPPREHRPNYWTSVGSVAIVLFTLGFFVLTVVNARLLIKQLKEQVNLIAELNSLGGEQGEALTAEINRLPYVREGSATFISKEKAAELMRKEFGDDFLKLDLPNPLYDVITFNVESAYMESDSLAKIRKRLIEREGVADVYYQENLIADIARNAKAIAWAALAILALFTAVAVALIHNTVRLALYANRFLIKNMELVGASWEFISRPFLKRAVWHGALSGLAAFLALMLLAAWVEQSAVGLSLLKGWSDKALLGGLLMLLGGVINALSTYYVVRKYLRMRVDDLY</sequence>
<feature type="transmembrane region" description="Helical" evidence="2">
    <location>
        <begin position="41"/>
        <end position="60"/>
    </location>
</feature>
<feature type="transmembrane region" description="Helical" evidence="2">
    <location>
        <begin position="241"/>
        <end position="261"/>
    </location>
</feature>
<proteinExistence type="inferred from homology"/>
<feature type="transmembrane region" description="Helical" evidence="2">
    <location>
        <begin position="184"/>
        <end position="204"/>
    </location>
</feature>
<name>A0A5C6RK94_9BACT</name>
<evidence type="ECO:0000313" key="5">
    <source>
        <dbReference type="Proteomes" id="UP000321580"/>
    </source>
</evidence>
<comment type="similarity">
    <text evidence="1">Belongs to the ABC-4 integral membrane protein family. FtsX subfamily.</text>
</comment>
<organism evidence="4 5">
    <name type="scientific">Phaeodactylibacter luteus</name>
    <dbReference type="NCBI Taxonomy" id="1564516"/>
    <lineage>
        <taxon>Bacteria</taxon>
        <taxon>Pseudomonadati</taxon>
        <taxon>Bacteroidota</taxon>
        <taxon>Saprospiria</taxon>
        <taxon>Saprospirales</taxon>
        <taxon>Haliscomenobacteraceae</taxon>
        <taxon>Phaeodactylibacter</taxon>
    </lineage>
</organism>
<comment type="caution">
    <text evidence="4">The sequence shown here is derived from an EMBL/GenBank/DDBJ whole genome shotgun (WGS) entry which is preliminary data.</text>
</comment>
<dbReference type="GO" id="GO:0051301">
    <property type="term" value="P:cell division"/>
    <property type="evidence" value="ECO:0007669"/>
    <property type="project" value="UniProtKB-KW"/>
</dbReference>
<protein>
    <recommendedName>
        <fullName evidence="1">Cell division protein FtsX</fullName>
    </recommendedName>
</protein>
<evidence type="ECO:0000259" key="3">
    <source>
        <dbReference type="Pfam" id="PF18075"/>
    </source>
</evidence>
<evidence type="ECO:0000256" key="2">
    <source>
        <dbReference type="SAM" id="Phobius"/>
    </source>
</evidence>
<evidence type="ECO:0000256" key="1">
    <source>
        <dbReference type="PIRNR" id="PIRNR003097"/>
    </source>
</evidence>
<feature type="transmembrane region" description="Helical" evidence="2">
    <location>
        <begin position="281"/>
        <end position="301"/>
    </location>
</feature>
<reference evidence="4 5" key="1">
    <citation type="submission" date="2019-08" db="EMBL/GenBank/DDBJ databases">
        <title>Genome of Phaeodactylibacter luteus.</title>
        <authorList>
            <person name="Bowman J.P."/>
        </authorList>
    </citation>
    <scope>NUCLEOTIDE SEQUENCE [LARGE SCALE GENOMIC DNA]</scope>
    <source>
        <strain evidence="4 5">KCTC 42180</strain>
    </source>
</reference>
<keyword evidence="5" id="KW-1185">Reference proteome</keyword>
<gene>
    <name evidence="4" type="ORF">FRY97_12095</name>
</gene>
<dbReference type="AlphaFoldDB" id="A0A5C6RK94"/>
<evidence type="ECO:0000313" key="4">
    <source>
        <dbReference type="EMBL" id="TXB62811.1"/>
    </source>
</evidence>
<dbReference type="EMBL" id="VOOR01000023">
    <property type="protein sequence ID" value="TXB62811.1"/>
    <property type="molecule type" value="Genomic_DNA"/>
</dbReference>
<dbReference type="Pfam" id="PF18075">
    <property type="entry name" value="FtsX_ECD"/>
    <property type="match status" value="1"/>
</dbReference>
<feature type="domain" description="FtsX extracellular" evidence="3">
    <location>
        <begin position="84"/>
        <end position="168"/>
    </location>
</feature>